<evidence type="ECO:0000256" key="10">
    <source>
        <dbReference type="RuleBase" id="RU365010"/>
    </source>
</evidence>
<dbReference type="Gramene" id="Potri.003G108700.1.v4.1">
    <property type="protein sequence ID" value="Potri.003G108700.1.v4.1"/>
    <property type="gene ID" value="Potri.003G108700.v4.1"/>
</dbReference>
<evidence type="ECO:0000256" key="6">
    <source>
        <dbReference type="ARBA" id="ARBA00022816"/>
    </source>
</evidence>
<dbReference type="GO" id="GO:0045505">
    <property type="term" value="F:dynein intermediate chain binding"/>
    <property type="evidence" value="ECO:0000318"/>
    <property type="project" value="GO_Central"/>
</dbReference>
<dbReference type="SMART" id="SM01375">
    <property type="entry name" value="Dynein_light"/>
    <property type="match status" value="1"/>
</dbReference>
<dbReference type="GO" id="GO:0005634">
    <property type="term" value="C:nucleus"/>
    <property type="evidence" value="ECO:0007669"/>
    <property type="project" value="UniProtKB-SubCell"/>
</dbReference>
<keyword evidence="4 10" id="KW-0963">Cytoplasm</keyword>
<organism evidence="11 12">
    <name type="scientific">Populus trichocarpa</name>
    <name type="common">Western balsam poplar</name>
    <name type="synonym">Populus balsamifera subsp. trichocarpa</name>
    <dbReference type="NCBI Taxonomy" id="3694"/>
    <lineage>
        <taxon>Eukaryota</taxon>
        <taxon>Viridiplantae</taxon>
        <taxon>Streptophyta</taxon>
        <taxon>Embryophyta</taxon>
        <taxon>Tracheophyta</taxon>
        <taxon>Spermatophyta</taxon>
        <taxon>Magnoliopsida</taxon>
        <taxon>eudicotyledons</taxon>
        <taxon>Gunneridae</taxon>
        <taxon>Pentapetalae</taxon>
        <taxon>rosids</taxon>
        <taxon>fabids</taxon>
        <taxon>Malpighiales</taxon>
        <taxon>Salicaceae</taxon>
        <taxon>Saliceae</taxon>
        <taxon>Populus</taxon>
    </lineage>
</organism>
<gene>
    <name evidence="11" type="ORF">POPTR_003G108700</name>
</gene>
<comment type="similarity">
    <text evidence="10">Belongs to the dynein light chain family.</text>
</comment>
<evidence type="ECO:0000256" key="3">
    <source>
        <dbReference type="ARBA" id="ARBA00022448"/>
    </source>
</evidence>
<dbReference type="Gene3D" id="3.30.740.10">
    <property type="entry name" value="Protein Inhibitor Of Neuronal Nitric Oxide Synthase"/>
    <property type="match status" value="1"/>
</dbReference>
<dbReference type="STRING" id="3694.A0A2K2B552"/>
<dbReference type="GO" id="GO:0007017">
    <property type="term" value="P:microtubule-based process"/>
    <property type="evidence" value="ECO:0007669"/>
    <property type="project" value="InterPro"/>
</dbReference>
<keyword evidence="10" id="KW-0505">Motor protein</keyword>
<name>A0A2K2B552_POPTR</name>
<proteinExistence type="inferred from homology"/>
<dbReference type="GO" id="GO:0005868">
    <property type="term" value="C:cytoplasmic dynein complex"/>
    <property type="evidence" value="ECO:0000318"/>
    <property type="project" value="GO_Central"/>
</dbReference>
<keyword evidence="5 10" id="KW-0493">Microtubule</keyword>
<evidence type="ECO:0000256" key="1">
    <source>
        <dbReference type="ARBA" id="ARBA00004123"/>
    </source>
</evidence>
<evidence type="ECO:0000256" key="5">
    <source>
        <dbReference type="ARBA" id="ARBA00022701"/>
    </source>
</evidence>
<dbReference type="Proteomes" id="UP000006729">
    <property type="component" value="Chromosome 3"/>
</dbReference>
<dbReference type="InParanoid" id="A0A2K2B552"/>
<dbReference type="GO" id="GO:0015031">
    <property type="term" value="P:protein transport"/>
    <property type="evidence" value="ECO:0007669"/>
    <property type="project" value="UniProtKB-KW"/>
</dbReference>
<keyword evidence="7" id="KW-0653">Protein transport</keyword>
<evidence type="ECO:0000256" key="7">
    <source>
        <dbReference type="ARBA" id="ARBA00022927"/>
    </source>
</evidence>
<evidence type="ECO:0000256" key="4">
    <source>
        <dbReference type="ARBA" id="ARBA00022490"/>
    </source>
</evidence>
<dbReference type="GO" id="GO:0005874">
    <property type="term" value="C:microtubule"/>
    <property type="evidence" value="ECO:0007669"/>
    <property type="project" value="UniProtKB-KW"/>
</dbReference>
<evidence type="ECO:0000256" key="8">
    <source>
        <dbReference type="ARBA" id="ARBA00023212"/>
    </source>
</evidence>
<keyword evidence="6" id="KW-0509">mRNA transport</keyword>
<dbReference type="AlphaFoldDB" id="A0A2K2B552"/>
<dbReference type="OrthoDB" id="10033309at2759"/>
<reference evidence="11 12" key="1">
    <citation type="journal article" date="2006" name="Science">
        <title>The genome of black cottonwood, Populus trichocarpa (Torr. &amp; Gray).</title>
        <authorList>
            <person name="Tuskan G.A."/>
            <person name="Difazio S."/>
            <person name="Jansson S."/>
            <person name="Bohlmann J."/>
            <person name="Grigoriev I."/>
            <person name="Hellsten U."/>
            <person name="Putnam N."/>
            <person name="Ralph S."/>
            <person name="Rombauts S."/>
            <person name="Salamov A."/>
            <person name="Schein J."/>
            <person name="Sterck L."/>
            <person name="Aerts A."/>
            <person name="Bhalerao R.R."/>
            <person name="Bhalerao R.P."/>
            <person name="Blaudez D."/>
            <person name="Boerjan W."/>
            <person name="Brun A."/>
            <person name="Brunner A."/>
            <person name="Busov V."/>
            <person name="Campbell M."/>
            <person name="Carlson J."/>
            <person name="Chalot M."/>
            <person name="Chapman J."/>
            <person name="Chen G.L."/>
            <person name="Cooper D."/>
            <person name="Coutinho P.M."/>
            <person name="Couturier J."/>
            <person name="Covert S."/>
            <person name="Cronk Q."/>
            <person name="Cunningham R."/>
            <person name="Davis J."/>
            <person name="Degroeve S."/>
            <person name="Dejardin A."/>
            <person name="Depamphilis C."/>
            <person name="Detter J."/>
            <person name="Dirks B."/>
            <person name="Dubchak I."/>
            <person name="Duplessis S."/>
            <person name="Ehlting J."/>
            <person name="Ellis B."/>
            <person name="Gendler K."/>
            <person name="Goodstein D."/>
            <person name="Gribskov M."/>
            <person name="Grimwood J."/>
            <person name="Groover A."/>
            <person name="Gunter L."/>
            <person name="Hamberger B."/>
            <person name="Heinze B."/>
            <person name="Helariutta Y."/>
            <person name="Henrissat B."/>
            <person name="Holligan D."/>
            <person name="Holt R."/>
            <person name="Huang W."/>
            <person name="Islam-Faridi N."/>
            <person name="Jones S."/>
            <person name="Jones-Rhoades M."/>
            <person name="Jorgensen R."/>
            <person name="Joshi C."/>
            <person name="Kangasjarvi J."/>
            <person name="Karlsson J."/>
            <person name="Kelleher C."/>
            <person name="Kirkpatrick R."/>
            <person name="Kirst M."/>
            <person name="Kohler A."/>
            <person name="Kalluri U."/>
            <person name="Larimer F."/>
            <person name="Leebens-Mack J."/>
            <person name="Leple J.C."/>
            <person name="Locascio P."/>
            <person name="Lou Y."/>
            <person name="Lucas S."/>
            <person name="Martin F."/>
            <person name="Montanini B."/>
            <person name="Napoli C."/>
            <person name="Nelson D.R."/>
            <person name="Nelson C."/>
            <person name="Nieminen K."/>
            <person name="Nilsson O."/>
            <person name="Pereda V."/>
            <person name="Peter G."/>
            <person name="Philippe R."/>
            <person name="Pilate G."/>
            <person name="Poliakov A."/>
            <person name="Razumovskaya J."/>
            <person name="Richardson P."/>
            <person name="Rinaldi C."/>
            <person name="Ritland K."/>
            <person name="Rouze P."/>
            <person name="Ryaboy D."/>
            <person name="Schmutz J."/>
            <person name="Schrader J."/>
            <person name="Segerman B."/>
            <person name="Shin H."/>
            <person name="Siddiqui A."/>
            <person name="Sterky F."/>
            <person name="Terry A."/>
            <person name="Tsai C.J."/>
            <person name="Uberbacher E."/>
            <person name="Unneberg P."/>
            <person name="Vahala J."/>
            <person name="Wall K."/>
            <person name="Wessler S."/>
            <person name="Yang G."/>
            <person name="Yin T."/>
            <person name="Douglas C."/>
            <person name="Marra M."/>
            <person name="Sandberg G."/>
            <person name="Van de Peer Y."/>
            <person name="Rokhsar D."/>
        </authorList>
    </citation>
    <scope>NUCLEOTIDE SEQUENCE [LARGE SCALE GENOMIC DNA]</scope>
    <source>
        <strain evidence="12">cv. Nisqually</strain>
    </source>
</reference>
<dbReference type="SUPFAM" id="SSF54648">
    <property type="entry name" value="DLC"/>
    <property type="match status" value="1"/>
</dbReference>
<dbReference type="InterPro" id="IPR037177">
    <property type="entry name" value="DLC_sf"/>
</dbReference>
<dbReference type="InterPro" id="IPR001372">
    <property type="entry name" value="Dynein_light_chain_typ-1/2"/>
</dbReference>
<sequence>MERPQSETGRRRRMEKNKERVQFLPPGRMLPVPPMVGPPAAATNEVRLAAIAVELNIRLRSADMPGAMQEHAFRFSRALLDANNLESKNPNPTHIAMSLKKEFDAMYGIAWHCIVGKSYGSFVTHSSGGFVYFSVDNLSFLFKTEVQPVKRPPPLRKLEA</sequence>
<dbReference type="SMR" id="A0A2K2B552"/>
<dbReference type="EMBL" id="CM009292">
    <property type="protein sequence ID" value="PNT44893.1"/>
    <property type="molecule type" value="Genomic_DNA"/>
</dbReference>
<dbReference type="OMA" id="PGAMQER"/>
<dbReference type="GO" id="GO:0051028">
    <property type="term" value="P:mRNA transport"/>
    <property type="evidence" value="ECO:0007669"/>
    <property type="project" value="UniProtKB-KW"/>
</dbReference>
<keyword evidence="10" id="KW-0243">Dynein</keyword>
<evidence type="ECO:0000313" key="12">
    <source>
        <dbReference type="Proteomes" id="UP000006729"/>
    </source>
</evidence>
<dbReference type="PANTHER" id="PTHR11886:SF56">
    <property type="entry name" value="OS02G0580400 PROTEIN"/>
    <property type="match status" value="1"/>
</dbReference>
<dbReference type="Pfam" id="PF01221">
    <property type="entry name" value="Dynein_light"/>
    <property type="match status" value="1"/>
</dbReference>
<comment type="subcellular location">
    <subcellularLocation>
        <location evidence="2 10">Cytoplasm</location>
        <location evidence="2 10">Cytoskeleton</location>
    </subcellularLocation>
    <subcellularLocation>
        <location evidence="1">Nucleus</location>
    </subcellularLocation>
</comment>
<keyword evidence="8 10" id="KW-0206">Cytoskeleton</keyword>
<keyword evidence="9" id="KW-0539">Nucleus</keyword>
<evidence type="ECO:0000256" key="2">
    <source>
        <dbReference type="ARBA" id="ARBA00004245"/>
    </source>
</evidence>
<keyword evidence="12" id="KW-1185">Reference proteome</keyword>
<dbReference type="PANTHER" id="PTHR11886">
    <property type="entry name" value="DYNEIN LIGHT CHAIN"/>
    <property type="match status" value="1"/>
</dbReference>
<keyword evidence="3" id="KW-0813">Transport</keyword>
<dbReference type="FunFam" id="3.30.740.10:FF:000005">
    <property type="entry name" value="Dynein light chain"/>
    <property type="match status" value="1"/>
</dbReference>
<evidence type="ECO:0000256" key="9">
    <source>
        <dbReference type="ARBA" id="ARBA00023242"/>
    </source>
</evidence>
<protein>
    <recommendedName>
        <fullName evidence="10">Dynein light chain</fullName>
    </recommendedName>
</protein>
<evidence type="ECO:0000313" key="11">
    <source>
        <dbReference type="EMBL" id="PNT44893.1"/>
    </source>
</evidence>
<accession>A0A2K2B552</accession>